<dbReference type="SUPFAM" id="SSF48613">
    <property type="entry name" value="Heme oxygenase-like"/>
    <property type="match status" value="1"/>
</dbReference>
<evidence type="ECO:0000256" key="1">
    <source>
        <dbReference type="ARBA" id="ARBA00023002"/>
    </source>
</evidence>
<proteinExistence type="predicted"/>
<accession>A0A3G8YNY0</accession>
<sequence>MQKTTIEWTGSSFLSALLGPELQAKRQALIEHPLWRAIESGQASLGRLQVFALQDAWLVQHSPQLEALLLAHAPDEAAHRTLSAKHDPKSVFAGQGSLQHFGAGIGLTPSDFEHITPLAGCLTLTSHFYYALLRHGFVGMLASLSASESVFIAICQRVGPALQRHYHLTDEQVAFFPLHDHLEESVNGGEAALLERLCQTPAEVEALKLVVSQTYDCEKLFYDTVWQAGLRT</sequence>
<dbReference type="Pfam" id="PF03070">
    <property type="entry name" value="TENA_THI-4"/>
    <property type="match status" value="1"/>
</dbReference>
<evidence type="ECO:0000313" key="3">
    <source>
        <dbReference type="EMBL" id="AZI43311.1"/>
    </source>
</evidence>
<dbReference type="RefSeq" id="WP_124871612.1">
    <property type="nucleotide sequence ID" value="NZ_CP034183.1"/>
</dbReference>
<keyword evidence="1" id="KW-0560">Oxidoreductase</keyword>
<dbReference type="InterPro" id="IPR004305">
    <property type="entry name" value="Thiaminase-2/PQQC"/>
</dbReference>
<dbReference type="OrthoDB" id="9800756at2"/>
<dbReference type="EMBL" id="CP034183">
    <property type="protein sequence ID" value="AZI43311.1"/>
    <property type="molecule type" value="Genomic_DNA"/>
</dbReference>
<dbReference type="AlphaFoldDB" id="A0A3G8YNY0"/>
<name>A0A3G8YNY0_9DEIO</name>
<protein>
    <recommendedName>
        <fullName evidence="2">Thiaminase-2/PQQC domain-containing protein</fullName>
    </recommendedName>
</protein>
<organism evidence="3 4">
    <name type="scientific">Deinococcus psychrotolerans</name>
    <dbReference type="NCBI Taxonomy" id="2489213"/>
    <lineage>
        <taxon>Bacteria</taxon>
        <taxon>Thermotogati</taxon>
        <taxon>Deinococcota</taxon>
        <taxon>Deinococci</taxon>
        <taxon>Deinococcales</taxon>
        <taxon>Deinococcaceae</taxon>
        <taxon>Deinococcus</taxon>
    </lineage>
</organism>
<keyword evidence="4" id="KW-1185">Reference proteome</keyword>
<evidence type="ECO:0000313" key="4">
    <source>
        <dbReference type="Proteomes" id="UP000276417"/>
    </source>
</evidence>
<feature type="domain" description="Thiaminase-2/PQQC" evidence="2">
    <location>
        <begin position="21"/>
        <end position="227"/>
    </location>
</feature>
<dbReference type="SMART" id="SM01236">
    <property type="entry name" value="Haem_oxygenase_2"/>
    <property type="match status" value="1"/>
</dbReference>
<dbReference type="Gene3D" id="1.20.910.10">
    <property type="entry name" value="Heme oxygenase-like"/>
    <property type="match status" value="1"/>
</dbReference>
<reference evidence="3 4" key="1">
    <citation type="submission" date="2018-11" db="EMBL/GenBank/DDBJ databases">
        <title>Deinococcus shelandsis sp. nov., isolated from South Shetland Islands soil of Antarctica.</title>
        <authorList>
            <person name="Tian J."/>
        </authorList>
    </citation>
    <scope>NUCLEOTIDE SEQUENCE [LARGE SCALE GENOMIC DNA]</scope>
    <source>
        <strain evidence="3 4">S14-83T</strain>
    </source>
</reference>
<dbReference type="GO" id="GO:0016491">
    <property type="term" value="F:oxidoreductase activity"/>
    <property type="evidence" value="ECO:0007669"/>
    <property type="project" value="UniProtKB-KW"/>
</dbReference>
<dbReference type="Proteomes" id="UP000276417">
    <property type="component" value="Chromosome 1"/>
</dbReference>
<evidence type="ECO:0000259" key="2">
    <source>
        <dbReference type="Pfam" id="PF03070"/>
    </source>
</evidence>
<dbReference type="PANTHER" id="PTHR40279">
    <property type="entry name" value="PQQC-LIKE PROTEIN"/>
    <property type="match status" value="1"/>
</dbReference>
<dbReference type="InterPro" id="IPR039068">
    <property type="entry name" value="PqqC-like"/>
</dbReference>
<dbReference type="InterPro" id="IPR016084">
    <property type="entry name" value="Haem_Oase-like_multi-hlx"/>
</dbReference>
<gene>
    <name evidence="3" type="ORF">EHF33_11620</name>
</gene>
<dbReference type="KEGG" id="dph:EHF33_11620"/>
<dbReference type="PANTHER" id="PTHR40279:SF3">
    <property type="entry name" value="4-AMINOBENZOATE SYNTHASE"/>
    <property type="match status" value="1"/>
</dbReference>